<comment type="caution">
    <text evidence="1">The sequence shown here is derived from an EMBL/GenBank/DDBJ whole genome shotgun (WGS) entry which is preliminary data.</text>
</comment>
<gene>
    <name evidence="1" type="ORF">IEO21_04169</name>
</gene>
<evidence type="ECO:0000313" key="2">
    <source>
        <dbReference type="Proteomes" id="UP000639403"/>
    </source>
</evidence>
<dbReference type="Proteomes" id="UP000639403">
    <property type="component" value="Unassembled WGS sequence"/>
</dbReference>
<dbReference type="AlphaFoldDB" id="A0A8H7U3G4"/>
<organism evidence="1 2">
    <name type="scientific">Rhodonia placenta</name>
    <dbReference type="NCBI Taxonomy" id="104341"/>
    <lineage>
        <taxon>Eukaryota</taxon>
        <taxon>Fungi</taxon>
        <taxon>Dikarya</taxon>
        <taxon>Basidiomycota</taxon>
        <taxon>Agaricomycotina</taxon>
        <taxon>Agaricomycetes</taxon>
        <taxon>Polyporales</taxon>
        <taxon>Adustoporiaceae</taxon>
        <taxon>Rhodonia</taxon>
    </lineage>
</organism>
<reference evidence="1" key="1">
    <citation type="submission" date="2020-11" db="EMBL/GenBank/DDBJ databases">
        <authorList>
            <person name="Koelle M."/>
            <person name="Horta M.A.C."/>
            <person name="Nowrousian M."/>
            <person name="Ohm R.A."/>
            <person name="Benz P."/>
            <person name="Pilgard A."/>
        </authorList>
    </citation>
    <scope>NUCLEOTIDE SEQUENCE</scope>
    <source>
        <strain evidence="1">FPRL280</strain>
    </source>
</reference>
<name>A0A8H7U3G4_9APHY</name>
<protein>
    <submittedName>
        <fullName evidence="1">Uncharacterized protein</fullName>
    </submittedName>
</protein>
<dbReference type="EMBL" id="JADOXO010000059">
    <property type="protein sequence ID" value="KAF9816304.1"/>
    <property type="molecule type" value="Genomic_DNA"/>
</dbReference>
<evidence type="ECO:0000313" key="1">
    <source>
        <dbReference type="EMBL" id="KAF9816304.1"/>
    </source>
</evidence>
<accession>A0A8H7U3G4</accession>
<proteinExistence type="predicted"/>
<reference evidence="1" key="2">
    <citation type="journal article" name="Front. Microbiol.">
        <title>Degradative Capacity of Two Strains of Rhodonia placenta: From Phenotype to Genotype.</title>
        <authorList>
            <person name="Kolle M."/>
            <person name="Horta M.A.C."/>
            <person name="Nowrousian M."/>
            <person name="Ohm R.A."/>
            <person name="Benz J.P."/>
            <person name="Pilgard A."/>
        </authorList>
    </citation>
    <scope>NUCLEOTIDE SEQUENCE</scope>
    <source>
        <strain evidence="1">FPRL280</strain>
    </source>
</reference>
<sequence>MSITWRYVLRRVVLTLIMNVQTFKARDMRRSSSTPSARLNVRWISMGILCWARS</sequence>